<dbReference type="GO" id="GO:0003677">
    <property type="term" value="F:DNA binding"/>
    <property type="evidence" value="ECO:0007669"/>
    <property type="project" value="UniProtKB-KW"/>
</dbReference>
<evidence type="ECO:0000259" key="4">
    <source>
        <dbReference type="PROSITE" id="PS51077"/>
    </source>
</evidence>
<reference evidence="7" key="1">
    <citation type="submission" date="2016-02" db="EMBL/GenBank/DDBJ databases">
        <authorList>
            <person name="Wen L."/>
            <person name="He K."/>
            <person name="Yang H."/>
        </authorList>
    </citation>
    <scope>NUCLEOTIDE SEQUENCE [LARGE SCALE GENOMIC DNA]</scope>
    <source>
        <strain evidence="7">JCM 15929</strain>
    </source>
</reference>
<keyword evidence="3" id="KW-0804">Transcription</keyword>
<dbReference type="InterPro" id="IPR050707">
    <property type="entry name" value="HTH_MetabolicPath_Reg"/>
</dbReference>
<dbReference type="InterPro" id="IPR029016">
    <property type="entry name" value="GAF-like_dom_sf"/>
</dbReference>
<dbReference type="SMART" id="SM00346">
    <property type="entry name" value="HTH_ICLR"/>
    <property type="match status" value="1"/>
</dbReference>
<proteinExistence type="predicted"/>
<dbReference type="Pfam" id="PF01614">
    <property type="entry name" value="IclR_C"/>
    <property type="match status" value="1"/>
</dbReference>
<evidence type="ECO:0000256" key="1">
    <source>
        <dbReference type="ARBA" id="ARBA00023015"/>
    </source>
</evidence>
<dbReference type="SUPFAM" id="SSF46785">
    <property type="entry name" value="Winged helix' DNA-binding domain"/>
    <property type="match status" value="1"/>
</dbReference>
<dbReference type="InterPro" id="IPR014757">
    <property type="entry name" value="Tscrpt_reg_IclR_C"/>
</dbReference>
<evidence type="ECO:0000259" key="5">
    <source>
        <dbReference type="PROSITE" id="PS51078"/>
    </source>
</evidence>
<dbReference type="EMBL" id="LSRF01000001">
    <property type="protein sequence ID" value="KXP14469.1"/>
    <property type="molecule type" value="Genomic_DNA"/>
</dbReference>
<evidence type="ECO:0000313" key="7">
    <source>
        <dbReference type="Proteomes" id="UP000070258"/>
    </source>
</evidence>
<organism evidence="6 7">
    <name type="scientific">Tsukamurella pseudospumae</name>
    <dbReference type="NCBI Taxonomy" id="239498"/>
    <lineage>
        <taxon>Bacteria</taxon>
        <taxon>Bacillati</taxon>
        <taxon>Actinomycetota</taxon>
        <taxon>Actinomycetes</taxon>
        <taxon>Mycobacteriales</taxon>
        <taxon>Tsukamurellaceae</taxon>
        <taxon>Tsukamurella</taxon>
    </lineage>
</organism>
<dbReference type="PROSITE" id="PS51078">
    <property type="entry name" value="ICLR_ED"/>
    <property type="match status" value="1"/>
</dbReference>
<comment type="caution">
    <text evidence="6">The sequence shown here is derived from an EMBL/GenBank/DDBJ whole genome shotgun (WGS) entry which is preliminary data.</text>
</comment>
<dbReference type="InterPro" id="IPR036390">
    <property type="entry name" value="WH_DNA-bd_sf"/>
</dbReference>
<keyword evidence="2" id="KW-0238">DNA-binding</keyword>
<dbReference type="STRING" id="239498.AXK60_00720"/>
<dbReference type="Proteomes" id="UP000070258">
    <property type="component" value="Unassembled WGS sequence"/>
</dbReference>
<dbReference type="GO" id="GO:0045892">
    <property type="term" value="P:negative regulation of DNA-templated transcription"/>
    <property type="evidence" value="ECO:0007669"/>
    <property type="project" value="TreeGrafter"/>
</dbReference>
<dbReference type="PANTHER" id="PTHR30136:SF24">
    <property type="entry name" value="HTH-TYPE TRANSCRIPTIONAL REPRESSOR ALLR"/>
    <property type="match status" value="1"/>
</dbReference>
<feature type="domain" description="IclR-ED" evidence="5">
    <location>
        <begin position="76"/>
        <end position="270"/>
    </location>
</feature>
<evidence type="ECO:0000256" key="3">
    <source>
        <dbReference type="ARBA" id="ARBA00023163"/>
    </source>
</evidence>
<dbReference type="Gene3D" id="3.30.450.40">
    <property type="match status" value="1"/>
</dbReference>
<dbReference type="RefSeq" id="WP_068569084.1">
    <property type="nucleotide sequence ID" value="NZ_LSRF01000001.1"/>
</dbReference>
<dbReference type="AlphaFoldDB" id="A0A138AVN9"/>
<keyword evidence="1" id="KW-0805">Transcription regulation</keyword>
<dbReference type="PANTHER" id="PTHR30136">
    <property type="entry name" value="HELIX-TURN-HELIX TRANSCRIPTIONAL REGULATOR, ICLR FAMILY"/>
    <property type="match status" value="1"/>
</dbReference>
<evidence type="ECO:0000313" key="6">
    <source>
        <dbReference type="EMBL" id="KXP14469.1"/>
    </source>
</evidence>
<feature type="domain" description="HTH iclR-type" evidence="4">
    <location>
        <begin position="18"/>
        <end position="78"/>
    </location>
</feature>
<dbReference type="GO" id="GO:0003700">
    <property type="term" value="F:DNA-binding transcription factor activity"/>
    <property type="evidence" value="ECO:0007669"/>
    <property type="project" value="TreeGrafter"/>
</dbReference>
<protein>
    <submittedName>
        <fullName evidence="6">IclR family transcriptional regulator</fullName>
    </submittedName>
</protein>
<dbReference type="Gene3D" id="1.10.10.10">
    <property type="entry name" value="Winged helix-like DNA-binding domain superfamily/Winged helix DNA-binding domain"/>
    <property type="match status" value="1"/>
</dbReference>
<dbReference type="InterPro" id="IPR036388">
    <property type="entry name" value="WH-like_DNA-bd_sf"/>
</dbReference>
<dbReference type="Pfam" id="PF09339">
    <property type="entry name" value="HTH_IclR"/>
    <property type="match status" value="1"/>
</dbReference>
<gene>
    <name evidence="6" type="ORF">AXK60_00720</name>
</gene>
<dbReference type="PROSITE" id="PS51077">
    <property type="entry name" value="HTH_ICLR"/>
    <property type="match status" value="1"/>
</dbReference>
<dbReference type="SUPFAM" id="SSF55781">
    <property type="entry name" value="GAF domain-like"/>
    <property type="match status" value="1"/>
</dbReference>
<name>A0A138AVN9_9ACTN</name>
<dbReference type="OrthoDB" id="7274111at2"/>
<sequence length="278" mass="29692">MRNSSPDGAPVDRPAYAIESVDNALRLLSALRDVGALRVTDAAAELGVARSTAHRLLGMLVYRGFAVQGPDRRYRPGPALGVAPASDRWAREVDAVARPHLDALAAACGETVNLLIRVGTQVRFVYSAEGHQLLRIGDRRGHVMAAELTAGGKVLLADCSDAQLRELYRGGAEDDAADTIDPADAALTEQQFDELLRDLDAVRRVGFAVNLERTEQGVAAFGVAVRAPDGRPLAAVTVTMPAIRYRRHLEDDLLGRLRAAAHAVSAEIASSPWAPHAS</sequence>
<evidence type="ECO:0000256" key="2">
    <source>
        <dbReference type="ARBA" id="ARBA00023125"/>
    </source>
</evidence>
<dbReference type="InterPro" id="IPR005471">
    <property type="entry name" value="Tscrpt_reg_IclR_N"/>
</dbReference>
<accession>A0A138AVN9</accession>